<protein>
    <submittedName>
        <fullName evidence="2">Uncharacterized protein</fullName>
    </submittedName>
</protein>
<evidence type="ECO:0000313" key="2">
    <source>
        <dbReference type="EMBL" id="KAL3683491.1"/>
    </source>
</evidence>
<accession>A0ABD3GY40</accession>
<feature type="compositionally biased region" description="Low complexity" evidence="1">
    <location>
        <begin position="256"/>
        <end position="273"/>
    </location>
</feature>
<dbReference type="Proteomes" id="UP001633002">
    <property type="component" value="Unassembled WGS sequence"/>
</dbReference>
<reference evidence="2 3" key="1">
    <citation type="submission" date="2024-09" db="EMBL/GenBank/DDBJ databases">
        <title>Chromosome-scale assembly of Riccia sorocarpa.</title>
        <authorList>
            <person name="Paukszto L."/>
        </authorList>
    </citation>
    <scope>NUCLEOTIDE SEQUENCE [LARGE SCALE GENOMIC DNA]</scope>
    <source>
        <strain evidence="2">LP-2024</strain>
        <tissue evidence="2">Aerial parts of the thallus</tissue>
    </source>
</reference>
<name>A0ABD3GY40_9MARC</name>
<evidence type="ECO:0000256" key="1">
    <source>
        <dbReference type="SAM" id="MobiDB-lite"/>
    </source>
</evidence>
<gene>
    <name evidence="2" type="ORF">R1sor_001513</name>
</gene>
<dbReference type="EMBL" id="JBJQOH010000006">
    <property type="protein sequence ID" value="KAL3683491.1"/>
    <property type="molecule type" value="Genomic_DNA"/>
</dbReference>
<feature type="region of interest" description="Disordered" evidence="1">
    <location>
        <begin position="235"/>
        <end position="273"/>
    </location>
</feature>
<dbReference type="AlphaFoldDB" id="A0ABD3GY40"/>
<sequence length="473" mass="52918">MNPRYKLDLVLFAGAVASRSGPGHITGSENIRSFSWCLFPRSKPPSLQVYCAGEVLIDALSRYSPFLLHSVLMTLDNGSHSDSSFSSEDLIGQLKKLSVASTEQSSSTVCIKKKISSLKFVQKLEHVGVYSFCFEGCGLSERLHGLGCHELNSREESQDHFHPTEVFALVAPVLRISAAAKLLALENPRASLLWDPSKPTPKFVGLEVEADKPGGHSCKLLLPLRFLDLQQREENLEPAPSSQSEQRNSFAPAAHGKGSATSSKGFSSSTSSTRVGSVKSLFFKADPRLLKEPDLRQKVHDIWCKHKGDGQLRVPQDFFAAWRQVRGVVKDAQYQESQELSTLDVKRKQLSQLGNLGMLSPDQLQTYGTLADEVRRLDAIQHHKFCLWSREKFLAFGDSNSRYFLSKFKRRSAHCTLKSLQRDDGSVLVSQTDITKEVYNFYEQLYQEPQSSDDALRDREKLLGILRSAPLPW</sequence>
<organism evidence="2 3">
    <name type="scientific">Riccia sorocarpa</name>
    <dbReference type="NCBI Taxonomy" id="122646"/>
    <lineage>
        <taxon>Eukaryota</taxon>
        <taxon>Viridiplantae</taxon>
        <taxon>Streptophyta</taxon>
        <taxon>Embryophyta</taxon>
        <taxon>Marchantiophyta</taxon>
        <taxon>Marchantiopsida</taxon>
        <taxon>Marchantiidae</taxon>
        <taxon>Marchantiales</taxon>
        <taxon>Ricciaceae</taxon>
        <taxon>Riccia</taxon>
    </lineage>
</organism>
<evidence type="ECO:0000313" key="3">
    <source>
        <dbReference type="Proteomes" id="UP001633002"/>
    </source>
</evidence>
<keyword evidence="3" id="KW-1185">Reference proteome</keyword>
<feature type="compositionally biased region" description="Polar residues" evidence="1">
    <location>
        <begin position="240"/>
        <end position="249"/>
    </location>
</feature>
<comment type="caution">
    <text evidence="2">The sequence shown here is derived from an EMBL/GenBank/DDBJ whole genome shotgun (WGS) entry which is preliminary data.</text>
</comment>
<proteinExistence type="predicted"/>